<dbReference type="HAMAP" id="MF_04004">
    <property type="entry name" value="PPV_E7"/>
    <property type="match status" value="1"/>
</dbReference>
<evidence type="ECO:0000256" key="18">
    <source>
        <dbReference type="HAMAP-Rule" id="MF_04004"/>
    </source>
</evidence>
<evidence type="ECO:0000256" key="14">
    <source>
        <dbReference type="ARBA" id="ARBA00023200"/>
    </source>
</evidence>
<keyword evidence="17 18" id="KW-1078">G1/S host cell cycle checkpoint dysregulation by virus</keyword>
<reference evidence="20" key="1">
    <citation type="submission" date="2016-06" db="EMBL/GenBank/DDBJ databases">
        <title>Viral metagenomics study of bats from Saudi Arabia.</title>
        <authorList>
            <person name="Mishra N."/>
            <person name="Williams S.H."/>
            <person name="Lipkin W.I."/>
        </authorList>
    </citation>
    <scope>NUCLEOTIDE SEQUENCE</scope>
    <source>
        <strain evidence="20">KSA424</strain>
    </source>
</reference>
<dbReference type="GO" id="GO:0008270">
    <property type="term" value="F:zinc ion binding"/>
    <property type="evidence" value="ECO:0007669"/>
    <property type="project" value="UniProtKB-KW"/>
</dbReference>
<keyword evidence="15" id="KW-0922">Interferon antiviral system evasion</keyword>
<dbReference type="GO" id="GO:0039645">
    <property type="term" value="P:symbiont-mediated perturbation of host cell cycle G1/S transition checkpoint"/>
    <property type="evidence" value="ECO:0007669"/>
    <property type="project" value="UniProtKB-UniRule"/>
</dbReference>
<keyword evidence="10 18" id="KW-0805">Transcription regulation</keyword>
<evidence type="ECO:0000256" key="12">
    <source>
        <dbReference type="ARBA" id="ARBA00023159"/>
    </source>
</evidence>
<dbReference type="GO" id="GO:0006351">
    <property type="term" value="P:DNA-templated transcription"/>
    <property type="evidence" value="ECO:0007669"/>
    <property type="project" value="UniProtKB-UniRule"/>
</dbReference>
<evidence type="ECO:0000256" key="13">
    <source>
        <dbReference type="ARBA" id="ARBA00023163"/>
    </source>
</evidence>
<comment type="function">
    <text evidence="19">E7 protein has both transforming and trans-activating activities.</text>
</comment>
<keyword evidence="7 18" id="KW-0863">Zinc-finger</keyword>
<dbReference type="Gene3D" id="3.30.160.330">
    <property type="match status" value="1"/>
</dbReference>
<keyword evidence="2 18" id="KW-0244">Early protein</keyword>
<comment type="subunit">
    <text evidence="18">Homodimer. Homooligomer. Interacts with host RB1; this interaction induces dissociation of RB1-E2F1 complex thereby disrupting RB1 activity. Interacts with host EP300; this interaction represses EP300 transcriptional activity. Interacts with protein E2; this interaction inhibits E7 oncogenic activity. Interacts with host TMEM173/STING; this interaction impairs the ability of TMEM173/STING to sense cytosolic DNA and promote the production of type I interferon (IFN-alpha and IFN-beta).</text>
</comment>
<dbReference type="GO" id="GO:0019904">
    <property type="term" value="F:protein domain specific binding"/>
    <property type="evidence" value="ECO:0007669"/>
    <property type="project" value="UniProtKB-UniRule"/>
</dbReference>
<organism evidence="20">
    <name type="scientific">Bat papillomavirus</name>
    <dbReference type="NCBI Taxonomy" id="2004707"/>
    <lineage>
        <taxon>Viruses</taxon>
        <taxon>Monodnaviria</taxon>
        <taxon>Shotokuvirae</taxon>
        <taxon>Cossaviricota</taxon>
        <taxon>Papovaviricetes</taxon>
        <taxon>Zurhausenvirales</taxon>
        <taxon>Papillomaviridae</taxon>
    </lineage>
</organism>
<dbReference type="EMBL" id="KX434764">
    <property type="protein sequence ID" value="ART66891.1"/>
    <property type="molecule type" value="Genomic_DNA"/>
</dbReference>
<evidence type="ECO:0000256" key="3">
    <source>
        <dbReference type="ARBA" id="ARBA00022562"/>
    </source>
</evidence>
<evidence type="ECO:0000256" key="17">
    <source>
        <dbReference type="ARBA" id="ARBA00023309"/>
    </source>
</evidence>
<keyword evidence="13 18" id="KW-0804">Transcription</keyword>
<keyword evidence="11 18" id="KW-0238">DNA-binding</keyword>
<evidence type="ECO:0000256" key="11">
    <source>
        <dbReference type="ARBA" id="ARBA00023125"/>
    </source>
</evidence>
<comment type="caution">
    <text evidence="18">Lacks conserved residue(s) required for the propagation of feature annotation.</text>
</comment>
<evidence type="ECO:0000256" key="19">
    <source>
        <dbReference type="PIRNR" id="PIRNR003407"/>
    </source>
</evidence>
<evidence type="ECO:0000256" key="6">
    <source>
        <dbReference type="ARBA" id="ARBA00022723"/>
    </source>
</evidence>
<dbReference type="GO" id="GO:0003700">
    <property type="term" value="F:DNA-binding transcription factor activity"/>
    <property type="evidence" value="ECO:0007669"/>
    <property type="project" value="UniProtKB-UniRule"/>
</dbReference>
<comment type="function">
    <text evidence="18">Plays a role in viral genome replication by driving entry of quiescent cells into the cell cycle. Stimulation of progression from G1 to S phase allows the virus to efficiently use the cellular DNA replicating machinery to achieve viral genome replication. E7 protein has both transforming and trans-activating activities. Induces the disassembly of the E2F1 transcription factor from RB1, with subsequent transcriptional activation of E2F1-regulated S-phase genes. Interferes with host histone deacetylation mediated by HDAC1 and HDAC2, leading to transcription activation. Plays also a role in the inhibition of both antiviral and antiproliferative functions of host interferon alpha. Interaction with host TMEM173/STING impairs the ability of TMEM173/STING to sense cytosolic DNA and promote the production of type I interferon (IFN-alpha and IFN-beta).</text>
</comment>
<sequence length="95" mass="10949">MRGESVSLREIVLSEVQQSPPEPIDLICHEQIEASEEEEEEPEPYKIVILCPFCEKPLRLWCLANQENIRVLHELLLDSLGFVCGSCGRRRHYDG</sequence>
<dbReference type="GO" id="GO:0042025">
    <property type="term" value="C:host cell nucleus"/>
    <property type="evidence" value="ECO:0007669"/>
    <property type="project" value="UniProtKB-SubCell"/>
</dbReference>
<accession>A0A2Z2JN83</accession>
<dbReference type="GO" id="GO:0030430">
    <property type="term" value="C:host cell cytoplasm"/>
    <property type="evidence" value="ECO:0007669"/>
    <property type="project" value="UniProtKB-SubCell"/>
</dbReference>
<evidence type="ECO:0000256" key="5">
    <source>
        <dbReference type="ARBA" id="ARBA00022632"/>
    </source>
</evidence>
<keyword evidence="8 18" id="KW-1114">Inhibition of host interferon signaling pathway by virus</keyword>
<dbReference type="PIRSF" id="PIRSF003407">
    <property type="entry name" value="Papvi_E7"/>
    <property type="match status" value="1"/>
</dbReference>
<evidence type="ECO:0000256" key="8">
    <source>
        <dbReference type="ARBA" id="ARBA00022830"/>
    </source>
</evidence>
<dbReference type="SUPFAM" id="SSF161234">
    <property type="entry name" value="E7 C-terminal domain-like"/>
    <property type="match status" value="1"/>
</dbReference>
<evidence type="ECO:0000256" key="7">
    <source>
        <dbReference type="ARBA" id="ARBA00022771"/>
    </source>
</evidence>
<dbReference type="InterPro" id="IPR000148">
    <property type="entry name" value="Papilloma_E7"/>
</dbReference>
<dbReference type="GO" id="GO:0003677">
    <property type="term" value="F:DNA binding"/>
    <property type="evidence" value="ECO:0007669"/>
    <property type="project" value="UniProtKB-UniRule"/>
</dbReference>
<feature type="short sequence motif" description="LXCXE motif; interaction with host RB1 and TMEM173/STING" evidence="18">
    <location>
        <begin position="26"/>
        <end position="30"/>
    </location>
</feature>
<evidence type="ECO:0000256" key="1">
    <source>
        <dbReference type="ARBA" id="ARBA00022504"/>
    </source>
</evidence>
<comment type="PTM">
    <text evidence="18">Highly phosphorylated.</text>
</comment>
<keyword evidence="12 18" id="KW-0010">Activator</keyword>
<keyword evidence="16 18" id="KW-0899">Viral immunoevasion</keyword>
<evidence type="ECO:0000256" key="10">
    <source>
        <dbReference type="ARBA" id="ARBA00023015"/>
    </source>
</evidence>
<comment type="domain">
    <text evidence="18">The E7 terminal domain is an intrinsically disordered domain, whose flexibility and conformational transitions confer target adaptability to the oncoprotein. It allows adaptation to a variety of protein targets and exposes the PEST degradation sequence that regulates its turnover in the cell.</text>
</comment>
<comment type="similarity">
    <text evidence="18 19">Belongs to the papillomaviridae E7 protein family.</text>
</comment>
<keyword evidence="6 18" id="KW-0479">Metal-binding</keyword>
<evidence type="ECO:0000313" key="20">
    <source>
        <dbReference type="EMBL" id="ART66891.1"/>
    </source>
</evidence>
<keyword evidence="1 18" id="KW-1121">Modulation of host cell cycle by virus</keyword>
<evidence type="ECO:0000256" key="2">
    <source>
        <dbReference type="ARBA" id="ARBA00022518"/>
    </source>
</evidence>
<evidence type="ECO:0000256" key="15">
    <source>
        <dbReference type="ARBA" id="ARBA00023258"/>
    </source>
</evidence>
<keyword evidence="9 18" id="KW-0862">Zinc</keyword>
<dbReference type="GO" id="GO:0039502">
    <property type="term" value="P:symbiont-mediated suppression of host type I interferon-mediated signaling pathway"/>
    <property type="evidence" value="ECO:0007669"/>
    <property type="project" value="UniProtKB-UniRule"/>
</dbReference>
<evidence type="ECO:0000256" key="16">
    <source>
        <dbReference type="ARBA" id="ARBA00023280"/>
    </source>
</evidence>
<evidence type="ECO:0000256" key="9">
    <source>
        <dbReference type="ARBA" id="ARBA00022833"/>
    </source>
</evidence>
<keyword evidence="14 18" id="KW-1035">Host cytoplasm</keyword>
<feature type="short sequence motif" description="Nuclear export signal" evidence="18">
    <location>
        <begin position="69"/>
        <end position="77"/>
    </location>
</feature>
<feature type="zinc finger region" evidence="18">
    <location>
        <begin position="51"/>
        <end position="87"/>
    </location>
</feature>
<keyword evidence="3 18" id="KW-1048">Host nucleus</keyword>
<comment type="subcellular location">
    <subcellularLocation>
        <location evidence="18">Host cytoplasm</location>
    </subcellularLocation>
    <subcellularLocation>
        <location evidence="18">Host nucleus</location>
    </subcellularLocation>
    <text evidence="18">Predominantly found in the host nucleus.</text>
</comment>
<gene>
    <name evidence="18" type="primary">E7</name>
</gene>
<proteinExistence type="inferred from homology"/>
<keyword evidence="4 18" id="KW-0945">Host-virus interaction</keyword>
<keyword evidence="5 18" id="KW-1090">Inhibition of host innate immune response by virus</keyword>
<protein>
    <recommendedName>
        <fullName evidence="18 19">Protein E7</fullName>
    </recommendedName>
</protein>
<name>A0A2Z2JN83_9PAPI</name>
<dbReference type="GO" id="GO:0052170">
    <property type="term" value="P:symbiont-mediated suppression of host innate immune response"/>
    <property type="evidence" value="ECO:0007669"/>
    <property type="project" value="UniProtKB-KW"/>
</dbReference>
<evidence type="ECO:0000256" key="4">
    <source>
        <dbReference type="ARBA" id="ARBA00022581"/>
    </source>
</evidence>
<dbReference type="Pfam" id="PF00527">
    <property type="entry name" value="E7"/>
    <property type="match status" value="1"/>
</dbReference>